<reference evidence="15 16" key="1">
    <citation type="submission" date="2009-11" db="EMBL/GenBank/DDBJ databases">
        <title>Annotation of Allomyces macrogynus ATCC 38327.</title>
        <authorList>
            <consortium name="The Broad Institute Genome Sequencing Platform"/>
            <person name="Russ C."/>
            <person name="Cuomo C."/>
            <person name="Burger G."/>
            <person name="Gray M.W."/>
            <person name="Holland P.W.H."/>
            <person name="King N."/>
            <person name="Lang F.B.F."/>
            <person name="Roger A.J."/>
            <person name="Ruiz-Trillo I."/>
            <person name="Young S.K."/>
            <person name="Zeng Q."/>
            <person name="Gargeya S."/>
            <person name="Fitzgerald M."/>
            <person name="Haas B."/>
            <person name="Abouelleil A."/>
            <person name="Alvarado L."/>
            <person name="Arachchi H.M."/>
            <person name="Berlin A."/>
            <person name="Chapman S.B."/>
            <person name="Gearin G."/>
            <person name="Goldberg J."/>
            <person name="Griggs A."/>
            <person name="Gujja S."/>
            <person name="Hansen M."/>
            <person name="Heiman D."/>
            <person name="Howarth C."/>
            <person name="Larimer J."/>
            <person name="Lui A."/>
            <person name="MacDonald P.J.P."/>
            <person name="McCowen C."/>
            <person name="Montmayeur A."/>
            <person name="Murphy C."/>
            <person name="Neiman D."/>
            <person name="Pearson M."/>
            <person name="Priest M."/>
            <person name="Roberts A."/>
            <person name="Saif S."/>
            <person name="Shea T."/>
            <person name="Sisk P."/>
            <person name="Stolte C."/>
            <person name="Sykes S."/>
            <person name="Wortman J."/>
            <person name="Nusbaum C."/>
            <person name="Birren B."/>
        </authorList>
    </citation>
    <scope>NUCLEOTIDE SEQUENCE [LARGE SCALE GENOMIC DNA]</scope>
    <source>
        <strain evidence="15 16">ATCC 38327</strain>
    </source>
</reference>
<gene>
    <name evidence="15" type="ORF">AMAG_03062</name>
</gene>
<dbReference type="PANTHER" id="PTHR10046">
    <property type="entry name" value="ATP DEPENDENT LON PROTEASE FAMILY MEMBER"/>
    <property type="match status" value="1"/>
</dbReference>
<dbReference type="GO" id="GO:0004252">
    <property type="term" value="F:serine-type endopeptidase activity"/>
    <property type="evidence" value="ECO:0007669"/>
    <property type="project" value="UniProtKB-UniRule"/>
</dbReference>
<sequence>MAPNATGPAAAANDLLPVVPLFGARILYPGIVLRLSLRDSDAFARLDDNALVACVPAVPSLPPASPAPASSDGAESNQDSDRPSSPSSSKALVPRSKGAERQHAVTSDQLAEYGCLGRIVKTVRARIGPVHGAIVLVEGLTRVHVDFISAHADPRQLYASVSLLYDSEIPDTDTNLAKMVAAVRQTALALVAHLQSSLSASAVRDLRALLQSAPADQLSFALVGLAELSAGDRIALLSQDLPDRLDLILTSLRRRLDAVNLAASIRDKVGDTLSKKQRELLLRQQLEVIKKELGELDGSGGMNARDAGNDDVRDLEQRLADGKYPAHVVQHVEKDLKRAKAMNPAMAEYHTLLNHADWMLSLPWTNVSPDAMDLGAARTQLDADHHGLEPVKTRILEFLAVRKLRDALHGPILCLHGPPGVGKTSLGKSIAAAMGRQFARIALGGVRDEAELRGHRRTYVGAMPGVVVQTLKKAGTRNPVILLDEIDKLGRDPMRGDPAAALLEILDPEQNAHFTDHYLNVPLDLSQVLFVATCNSLDTIPRPLLDRMEVIDLPGYTPSEKTAIAATLLAKQHERHGLPANTVHIEPDAMQHLLFNYTREAGVRNLERSLATICRAVAVEFVGWRDQQTVSIATPERGESAKEPPFTKTVRVADLRDLLGGPKYDDDVHLRTMVPGLAVGLAYTGLGTGSVLFVEATQYPGKGRLQLTGQLGKVLQESGHLALTWLRTHAHALGLVATASDLLWADRDVHVHLPAGAVAKDGPSAGVTLATALVSLALGVPVRRGVAMTGELTLRGDVLPVGGIVEKALAAHRMHLHTLVLPERNRKDADEIPKEVRDELTIVFCAHLSQVLRVALDTPPTLTLPGVDVVGAVAAPSGPDAAAKDAIVRCYVHKL</sequence>
<keyword evidence="1 6" id="KW-0645">Protease</keyword>
<dbReference type="Pfam" id="PF05362">
    <property type="entry name" value="Lon_C"/>
    <property type="match status" value="1"/>
</dbReference>
<evidence type="ECO:0000256" key="10">
    <source>
        <dbReference type="RuleBase" id="RU000591"/>
    </source>
</evidence>
<evidence type="ECO:0000256" key="1">
    <source>
        <dbReference type="ARBA" id="ARBA00022670"/>
    </source>
</evidence>
<organism evidence="15 16">
    <name type="scientific">Allomyces macrogynus (strain ATCC 38327)</name>
    <name type="common">Allomyces javanicus var. macrogynus</name>
    <dbReference type="NCBI Taxonomy" id="578462"/>
    <lineage>
        <taxon>Eukaryota</taxon>
        <taxon>Fungi</taxon>
        <taxon>Fungi incertae sedis</taxon>
        <taxon>Blastocladiomycota</taxon>
        <taxon>Blastocladiomycetes</taxon>
        <taxon>Blastocladiales</taxon>
        <taxon>Blastocladiaceae</taxon>
        <taxon>Allomyces</taxon>
    </lineage>
</organism>
<feature type="domain" description="Lon N-terminal" evidence="14">
    <location>
        <begin position="16"/>
        <end position="256"/>
    </location>
</feature>
<dbReference type="Pfam" id="PF02190">
    <property type="entry name" value="LON_substr_bdg"/>
    <property type="match status" value="1"/>
</dbReference>
<feature type="binding site" evidence="8">
    <location>
        <begin position="417"/>
        <end position="424"/>
    </location>
    <ligand>
        <name>ATP</name>
        <dbReference type="ChEBI" id="CHEBI:30616"/>
    </ligand>
</feature>
<keyword evidence="4 6" id="KW-0720">Serine protease</keyword>
<dbReference type="GO" id="GO:0005524">
    <property type="term" value="F:ATP binding"/>
    <property type="evidence" value="ECO:0007669"/>
    <property type="project" value="UniProtKB-KW"/>
</dbReference>
<feature type="active site" evidence="7 9">
    <location>
        <position position="807"/>
    </location>
</feature>
<dbReference type="NCBIfam" id="TIGR00763">
    <property type="entry name" value="lon"/>
    <property type="match status" value="1"/>
</dbReference>
<dbReference type="VEuPathDB" id="FungiDB:AMAG_03062"/>
<dbReference type="OrthoDB" id="2411602at2759"/>
<dbReference type="FunFam" id="3.40.50.300:FF:000382">
    <property type="entry name" value="Lon protease homolog 2, peroxisomal"/>
    <property type="match status" value="1"/>
</dbReference>
<feature type="domain" description="Lon proteolytic" evidence="13">
    <location>
        <begin position="672"/>
        <end position="858"/>
    </location>
</feature>
<evidence type="ECO:0000256" key="2">
    <source>
        <dbReference type="ARBA" id="ARBA00022741"/>
    </source>
</evidence>
<dbReference type="InterPro" id="IPR003593">
    <property type="entry name" value="AAA+_ATPase"/>
</dbReference>
<dbReference type="InterPro" id="IPR003959">
    <property type="entry name" value="ATPase_AAA_core"/>
</dbReference>
<evidence type="ECO:0000256" key="8">
    <source>
        <dbReference type="PIRSR" id="PIRSR001174-2"/>
    </source>
</evidence>
<dbReference type="Gene3D" id="1.20.5.5270">
    <property type="match status" value="1"/>
</dbReference>
<evidence type="ECO:0000313" key="15">
    <source>
        <dbReference type="EMBL" id="KNE57340.1"/>
    </source>
</evidence>
<evidence type="ECO:0000256" key="6">
    <source>
        <dbReference type="PIRNR" id="PIRNR001174"/>
    </source>
</evidence>
<dbReference type="SUPFAM" id="SSF52540">
    <property type="entry name" value="P-loop containing nucleoside triphosphate hydrolases"/>
    <property type="match status" value="1"/>
</dbReference>
<dbReference type="InterPro" id="IPR027417">
    <property type="entry name" value="P-loop_NTPase"/>
</dbReference>
<dbReference type="Gene3D" id="1.20.58.1480">
    <property type="match status" value="1"/>
</dbReference>
<dbReference type="EMBL" id="GG745331">
    <property type="protein sequence ID" value="KNE57340.1"/>
    <property type="molecule type" value="Genomic_DNA"/>
</dbReference>
<feature type="region of interest" description="Disordered" evidence="12">
    <location>
        <begin position="62"/>
        <end position="104"/>
    </location>
</feature>
<dbReference type="PROSITE" id="PS51786">
    <property type="entry name" value="LON_PROTEOLYTIC"/>
    <property type="match status" value="1"/>
</dbReference>
<dbReference type="SMART" id="SM00464">
    <property type="entry name" value="LON"/>
    <property type="match status" value="1"/>
</dbReference>
<dbReference type="STRING" id="578462.A0A0L0S4G8"/>
<dbReference type="PRINTS" id="PR00830">
    <property type="entry name" value="ENDOLAPTASE"/>
</dbReference>
<dbReference type="GO" id="GO:0030163">
    <property type="term" value="P:protein catabolic process"/>
    <property type="evidence" value="ECO:0007669"/>
    <property type="project" value="InterPro"/>
</dbReference>
<dbReference type="Pfam" id="PF22667">
    <property type="entry name" value="Lon_lid"/>
    <property type="match status" value="1"/>
</dbReference>
<evidence type="ECO:0000259" key="13">
    <source>
        <dbReference type="PROSITE" id="PS51786"/>
    </source>
</evidence>
<evidence type="ECO:0000256" key="4">
    <source>
        <dbReference type="ARBA" id="ARBA00022825"/>
    </source>
</evidence>
<reference evidence="16" key="2">
    <citation type="submission" date="2009-11" db="EMBL/GenBank/DDBJ databases">
        <title>The Genome Sequence of Allomyces macrogynus strain ATCC 38327.</title>
        <authorList>
            <consortium name="The Broad Institute Genome Sequencing Platform"/>
            <person name="Russ C."/>
            <person name="Cuomo C."/>
            <person name="Shea T."/>
            <person name="Young S.K."/>
            <person name="Zeng Q."/>
            <person name="Koehrsen M."/>
            <person name="Haas B."/>
            <person name="Borodovsky M."/>
            <person name="Guigo R."/>
            <person name="Alvarado L."/>
            <person name="Berlin A."/>
            <person name="Borenstein D."/>
            <person name="Chen Z."/>
            <person name="Engels R."/>
            <person name="Freedman E."/>
            <person name="Gellesch M."/>
            <person name="Goldberg J."/>
            <person name="Griggs A."/>
            <person name="Gujja S."/>
            <person name="Heiman D."/>
            <person name="Hepburn T."/>
            <person name="Howarth C."/>
            <person name="Jen D."/>
            <person name="Larson L."/>
            <person name="Lewis B."/>
            <person name="Mehta T."/>
            <person name="Park D."/>
            <person name="Pearson M."/>
            <person name="Roberts A."/>
            <person name="Saif S."/>
            <person name="Shenoy N."/>
            <person name="Sisk P."/>
            <person name="Stolte C."/>
            <person name="Sykes S."/>
            <person name="Walk T."/>
            <person name="White J."/>
            <person name="Yandava C."/>
            <person name="Burger G."/>
            <person name="Gray M.W."/>
            <person name="Holland P.W.H."/>
            <person name="King N."/>
            <person name="Lang F.B.F."/>
            <person name="Roger A.J."/>
            <person name="Ruiz-Trillo I."/>
            <person name="Lander E."/>
            <person name="Nusbaum C."/>
        </authorList>
    </citation>
    <scope>NUCLEOTIDE SEQUENCE [LARGE SCALE GENOMIC DNA]</scope>
    <source>
        <strain evidence="16">ATCC 38327</strain>
    </source>
</reference>
<evidence type="ECO:0000256" key="3">
    <source>
        <dbReference type="ARBA" id="ARBA00022801"/>
    </source>
</evidence>
<dbReference type="InterPro" id="IPR015947">
    <property type="entry name" value="PUA-like_sf"/>
</dbReference>
<evidence type="ECO:0000259" key="14">
    <source>
        <dbReference type="PROSITE" id="PS51787"/>
    </source>
</evidence>
<dbReference type="AlphaFoldDB" id="A0A0L0S4G8"/>
<keyword evidence="16" id="KW-1185">Reference proteome</keyword>
<dbReference type="PIRSF" id="PIRSF001174">
    <property type="entry name" value="Lon_proteas"/>
    <property type="match status" value="1"/>
</dbReference>
<comment type="similarity">
    <text evidence="6 9 10">Belongs to the peptidase S16 family.</text>
</comment>
<keyword evidence="5 6" id="KW-0067">ATP-binding</keyword>
<dbReference type="SMART" id="SM00382">
    <property type="entry name" value="AAA"/>
    <property type="match status" value="1"/>
</dbReference>
<dbReference type="OMA" id="ICTANTM"/>
<dbReference type="EC" id="3.4.21.-" evidence="6 11"/>
<dbReference type="InterPro" id="IPR020568">
    <property type="entry name" value="Ribosomal_Su5_D2-typ_SF"/>
</dbReference>
<feature type="active site" evidence="7 9">
    <location>
        <position position="764"/>
    </location>
</feature>
<evidence type="ECO:0000256" key="9">
    <source>
        <dbReference type="PROSITE-ProRule" id="PRU01122"/>
    </source>
</evidence>
<dbReference type="CDD" id="cd19500">
    <property type="entry name" value="RecA-like_Lon"/>
    <property type="match status" value="1"/>
</dbReference>
<proteinExistence type="inferred from homology"/>
<evidence type="ECO:0000313" key="16">
    <source>
        <dbReference type="Proteomes" id="UP000054350"/>
    </source>
</evidence>
<dbReference type="InterPro" id="IPR014721">
    <property type="entry name" value="Ribsml_uS5_D2-typ_fold_subgr"/>
</dbReference>
<protein>
    <recommendedName>
        <fullName evidence="6 11">Lon protease homolog</fullName>
        <ecNumber evidence="6 11">3.4.21.-</ecNumber>
    </recommendedName>
</protein>
<dbReference type="Gene3D" id="3.40.50.300">
    <property type="entry name" value="P-loop containing nucleotide triphosphate hydrolases"/>
    <property type="match status" value="1"/>
</dbReference>
<dbReference type="Gene3D" id="1.10.8.60">
    <property type="match status" value="1"/>
</dbReference>
<dbReference type="SUPFAM" id="SSF88697">
    <property type="entry name" value="PUA domain-like"/>
    <property type="match status" value="1"/>
</dbReference>
<evidence type="ECO:0000256" key="12">
    <source>
        <dbReference type="SAM" id="MobiDB-lite"/>
    </source>
</evidence>
<dbReference type="GO" id="GO:0004176">
    <property type="term" value="F:ATP-dependent peptidase activity"/>
    <property type="evidence" value="ECO:0007669"/>
    <property type="project" value="UniProtKB-UniRule"/>
</dbReference>
<dbReference type="InterPro" id="IPR008269">
    <property type="entry name" value="Lon_proteolytic"/>
</dbReference>
<dbReference type="InterPro" id="IPR003111">
    <property type="entry name" value="Lon_prtase_N"/>
</dbReference>
<keyword evidence="2 6" id="KW-0547">Nucleotide-binding</keyword>
<dbReference type="InterPro" id="IPR027065">
    <property type="entry name" value="Lon_Prtase"/>
</dbReference>
<dbReference type="InterPro" id="IPR008268">
    <property type="entry name" value="Peptidase_S16_AS"/>
</dbReference>
<dbReference type="SUPFAM" id="SSF54211">
    <property type="entry name" value="Ribosomal protein S5 domain 2-like"/>
    <property type="match status" value="1"/>
</dbReference>
<dbReference type="Gene3D" id="3.30.230.10">
    <property type="match status" value="1"/>
</dbReference>
<dbReference type="eggNOG" id="KOG2004">
    <property type="taxonomic scope" value="Eukaryota"/>
</dbReference>
<evidence type="ECO:0000256" key="5">
    <source>
        <dbReference type="ARBA" id="ARBA00022840"/>
    </source>
</evidence>
<dbReference type="InterPro" id="IPR004815">
    <property type="entry name" value="Lon_bac/euk-typ"/>
</dbReference>
<dbReference type="InterPro" id="IPR054594">
    <property type="entry name" value="Lon_lid"/>
</dbReference>
<dbReference type="Proteomes" id="UP000054350">
    <property type="component" value="Unassembled WGS sequence"/>
</dbReference>
<name>A0A0L0S4G8_ALLM3</name>
<evidence type="ECO:0000256" key="11">
    <source>
        <dbReference type="RuleBase" id="RU000592"/>
    </source>
</evidence>
<accession>A0A0L0S4G8</accession>
<evidence type="ECO:0000256" key="7">
    <source>
        <dbReference type="PIRSR" id="PIRSR001174-1"/>
    </source>
</evidence>
<dbReference type="PROSITE" id="PS01046">
    <property type="entry name" value="LON_SER"/>
    <property type="match status" value="1"/>
</dbReference>
<dbReference type="GO" id="GO:0006508">
    <property type="term" value="P:proteolysis"/>
    <property type="evidence" value="ECO:0007669"/>
    <property type="project" value="UniProtKB-KW"/>
</dbReference>
<dbReference type="GO" id="GO:0016887">
    <property type="term" value="F:ATP hydrolysis activity"/>
    <property type="evidence" value="ECO:0007669"/>
    <property type="project" value="InterPro"/>
</dbReference>
<keyword evidence="3 6" id="KW-0378">Hydrolase</keyword>
<dbReference type="Pfam" id="PF00004">
    <property type="entry name" value="AAA"/>
    <property type="match status" value="1"/>
</dbReference>
<dbReference type="PROSITE" id="PS51787">
    <property type="entry name" value="LON_N"/>
    <property type="match status" value="1"/>
</dbReference>